<name>A0A452QX08_URSAM</name>
<evidence type="ECO:0000313" key="2">
    <source>
        <dbReference type="Proteomes" id="UP000291022"/>
    </source>
</evidence>
<dbReference type="Ensembl" id="ENSUAMT00000011569.1">
    <property type="protein sequence ID" value="ENSUAMP00000010290.1"/>
    <property type="gene ID" value="ENSUAMG00000008480.1"/>
</dbReference>
<protein>
    <submittedName>
        <fullName evidence="1">Uncharacterized protein</fullName>
    </submittedName>
</protein>
<reference evidence="2" key="1">
    <citation type="submission" date="2016-06" db="EMBL/GenBank/DDBJ databases">
        <title>De novo assembly and RNA-Seq shows season-dependent expression and editing in black bear kidneys.</title>
        <authorList>
            <person name="Korstanje R."/>
            <person name="Srivastava A."/>
            <person name="Sarsani V.K."/>
            <person name="Sheehan S.M."/>
            <person name="Seger R.L."/>
            <person name="Barter M.E."/>
            <person name="Lindqvist C."/>
            <person name="Brody L.C."/>
            <person name="Mullikin J.C."/>
        </authorList>
    </citation>
    <scope>NUCLEOTIDE SEQUENCE [LARGE SCALE GENOMIC DNA]</scope>
</reference>
<reference evidence="1" key="3">
    <citation type="submission" date="2025-09" db="UniProtKB">
        <authorList>
            <consortium name="Ensembl"/>
        </authorList>
    </citation>
    <scope>IDENTIFICATION</scope>
</reference>
<dbReference type="GeneTree" id="ENSGT01140000285053"/>
<dbReference type="Proteomes" id="UP000291022">
    <property type="component" value="Unassembled WGS sequence"/>
</dbReference>
<reference evidence="1" key="2">
    <citation type="submission" date="2025-08" db="UniProtKB">
        <authorList>
            <consortium name="Ensembl"/>
        </authorList>
    </citation>
    <scope>IDENTIFICATION</scope>
</reference>
<dbReference type="AlphaFoldDB" id="A0A452QX08"/>
<proteinExistence type="predicted"/>
<keyword evidence="2" id="KW-1185">Reference proteome</keyword>
<accession>A0A452QX08</accession>
<organism evidence="1 2">
    <name type="scientific">Ursus americanus</name>
    <name type="common">American black bear</name>
    <name type="synonym">Euarctos americanus</name>
    <dbReference type="NCBI Taxonomy" id="9643"/>
    <lineage>
        <taxon>Eukaryota</taxon>
        <taxon>Metazoa</taxon>
        <taxon>Chordata</taxon>
        <taxon>Craniata</taxon>
        <taxon>Vertebrata</taxon>
        <taxon>Euteleostomi</taxon>
        <taxon>Mammalia</taxon>
        <taxon>Eutheria</taxon>
        <taxon>Laurasiatheria</taxon>
        <taxon>Carnivora</taxon>
        <taxon>Caniformia</taxon>
        <taxon>Ursidae</taxon>
        <taxon>Ursus</taxon>
    </lineage>
</organism>
<sequence length="49" mass="5371">MSHCLGDCRFSAEMTLHEMASGREAVKMRGAGGASVKKQCRRKFQRGGL</sequence>
<evidence type="ECO:0000313" key="1">
    <source>
        <dbReference type="Ensembl" id="ENSUAMP00000010290.1"/>
    </source>
</evidence>